<protein>
    <submittedName>
        <fullName evidence="1">Uncharacterized protein</fullName>
    </submittedName>
</protein>
<organism evidence="1 2">
    <name type="scientific">Vreelandella sulfidaeris</name>
    <dbReference type="NCBI Taxonomy" id="115553"/>
    <lineage>
        <taxon>Bacteria</taxon>
        <taxon>Pseudomonadati</taxon>
        <taxon>Pseudomonadota</taxon>
        <taxon>Gammaproteobacteria</taxon>
        <taxon>Oceanospirillales</taxon>
        <taxon>Halomonadaceae</taxon>
        <taxon>Vreelandella</taxon>
    </lineage>
</organism>
<accession>A0A455UB17</accession>
<dbReference type="KEGG" id="hsr:HSBAA_45310"/>
<dbReference type="Proteomes" id="UP000320231">
    <property type="component" value="Chromosome"/>
</dbReference>
<sequence>MVVLARSLADVTRQAKEVSNSEIATLVTGSIEGNSIAQARQLDAWNGHLVALTHEELSLALLQRAATIVPVQRLIEEPLSLQHNGRNLELSAVYMGEDTTSSNAGYFLLISDITDQLKAINQDTRTLLVAGVIGWLAAELYC</sequence>
<dbReference type="AlphaFoldDB" id="A0A455UB17"/>
<evidence type="ECO:0000313" key="1">
    <source>
        <dbReference type="EMBL" id="BBI63225.1"/>
    </source>
</evidence>
<dbReference type="EMBL" id="AP019514">
    <property type="protein sequence ID" value="BBI63225.1"/>
    <property type="molecule type" value="Genomic_DNA"/>
</dbReference>
<proteinExistence type="predicted"/>
<evidence type="ECO:0000313" key="2">
    <source>
        <dbReference type="Proteomes" id="UP000320231"/>
    </source>
</evidence>
<gene>
    <name evidence="1" type="ORF">HSBAA_45310</name>
</gene>
<reference evidence="1 2" key="1">
    <citation type="journal article" date="2019" name="Microbiol. Resour. Announc.">
        <title>Complete Genome Sequence of Halomonas sulfidaeris Strain Esulfide1 Isolated from a Metal Sulfide Rock at a Depth of 2,200 Meters, Obtained Using Nanopore Sequencing.</title>
        <authorList>
            <person name="Saito M."/>
            <person name="Nishigata A."/>
            <person name="Galipon J."/>
            <person name="Arakawa K."/>
        </authorList>
    </citation>
    <scope>NUCLEOTIDE SEQUENCE [LARGE SCALE GENOMIC DNA]</scope>
    <source>
        <strain evidence="1 2">ATCC BAA-803</strain>
    </source>
</reference>
<name>A0A455UB17_9GAMM</name>